<sequence length="443" mass="47843">MIRFLKVTGFIVLLGLVGAVLWLGFRPPELLKVGTGYAAKIVCSNVFLAHRNADEVLAIDVQAPGHPLLKYLNVSVNNDDQSVTAHIFGFFAPSKAVYRPGLGCANIHNEDLRPQMTVPADAAARISDIQINPAIQSIIENPTMAGPGMRAIAVLKDGQIIAETYAPGFDSNTPLLGWSMTKSVMATLIGMRIAEGKMDLQRDHLLPEWENDERSKIRLADLLAMESGLKFDEDYGDVTDVTRMLYLENDMSGFAASLPLVAQPGEKFSYSSGTSTILSKLYMNSFDSQEEGLSYAKKALFEPLGVTNATLESDASGVPVGSSYLYATAHDWLHLAGFLIENGRIGDQQLLPDDFASFMRQPSKASQGRYGSAQVWLQTAGVAAGMGGIPADAFWMSGHDGQSLIIVPSMDLAIVRLGLTPSRAGYKVSTLQEAVIKALQDLP</sequence>
<dbReference type="PANTHER" id="PTHR43283:SF7">
    <property type="entry name" value="BETA-LACTAMASE-RELATED DOMAIN-CONTAINING PROTEIN"/>
    <property type="match status" value="1"/>
</dbReference>
<keyword evidence="1" id="KW-0472">Membrane</keyword>
<comment type="caution">
    <text evidence="3">The sequence shown here is derived from an EMBL/GenBank/DDBJ whole genome shotgun (WGS) entry which is preliminary data.</text>
</comment>
<dbReference type="EMBL" id="NNRJ01000019">
    <property type="protein sequence ID" value="OYR19132.1"/>
    <property type="molecule type" value="Genomic_DNA"/>
</dbReference>
<dbReference type="Pfam" id="PF00144">
    <property type="entry name" value="Beta-lactamase"/>
    <property type="match status" value="1"/>
</dbReference>
<dbReference type="PANTHER" id="PTHR43283">
    <property type="entry name" value="BETA-LACTAMASE-RELATED"/>
    <property type="match status" value="1"/>
</dbReference>
<dbReference type="AlphaFoldDB" id="A0A256FW80"/>
<feature type="domain" description="Beta-lactamase-related" evidence="2">
    <location>
        <begin position="147"/>
        <end position="417"/>
    </location>
</feature>
<evidence type="ECO:0000259" key="2">
    <source>
        <dbReference type="Pfam" id="PF00144"/>
    </source>
</evidence>
<proteinExistence type="predicted"/>
<organism evidence="3 4">
    <name type="scientific">Brucella thiophenivorans</name>
    <dbReference type="NCBI Taxonomy" id="571255"/>
    <lineage>
        <taxon>Bacteria</taxon>
        <taxon>Pseudomonadati</taxon>
        <taxon>Pseudomonadota</taxon>
        <taxon>Alphaproteobacteria</taxon>
        <taxon>Hyphomicrobiales</taxon>
        <taxon>Brucellaceae</taxon>
        <taxon>Brucella/Ochrobactrum group</taxon>
        <taxon>Brucella</taxon>
    </lineage>
</organism>
<dbReference type="SUPFAM" id="SSF56601">
    <property type="entry name" value="beta-lactamase/transpeptidase-like"/>
    <property type="match status" value="1"/>
</dbReference>
<evidence type="ECO:0000313" key="3">
    <source>
        <dbReference type="EMBL" id="OYR19132.1"/>
    </source>
</evidence>
<keyword evidence="1" id="KW-0812">Transmembrane</keyword>
<evidence type="ECO:0000313" key="4">
    <source>
        <dbReference type="Proteomes" id="UP000215590"/>
    </source>
</evidence>
<dbReference type="InterPro" id="IPR012338">
    <property type="entry name" value="Beta-lactam/transpept-like"/>
</dbReference>
<dbReference type="RefSeq" id="WP_094507175.1">
    <property type="nucleotide sequence ID" value="NZ_JBHEEK010000002.1"/>
</dbReference>
<dbReference type="Proteomes" id="UP000215590">
    <property type="component" value="Unassembled WGS sequence"/>
</dbReference>
<keyword evidence="4" id="KW-1185">Reference proteome</keyword>
<dbReference type="Gene3D" id="3.40.710.10">
    <property type="entry name" value="DD-peptidase/beta-lactamase superfamily"/>
    <property type="match status" value="1"/>
</dbReference>
<gene>
    <name evidence="3" type="ORF">CEV31_2476</name>
</gene>
<dbReference type="InterPro" id="IPR001466">
    <property type="entry name" value="Beta-lactam-related"/>
</dbReference>
<name>A0A256FW80_9HYPH</name>
<reference evidence="3 4" key="1">
    <citation type="submission" date="2017-07" db="EMBL/GenBank/DDBJ databases">
        <title>Phylogenetic study on the rhizospheric bacterium Ochrobactrum sp. A44.</title>
        <authorList>
            <person name="Krzyzanowska D.M."/>
            <person name="Ossowicki A."/>
            <person name="Rajewska M."/>
            <person name="Maciag T."/>
            <person name="Kaczynski Z."/>
            <person name="Czerwicka M."/>
            <person name="Jafra S."/>
        </authorList>
    </citation>
    <scope>NUCLEOTIDE SEQUENCE [LARGE SCALE GENOMIC DNA]</scope>
    <source>
        <strain evidence="3 4">DSM 7216</strain>
    </source>
</reference>
<protein>
    <submittedName>
        <fullName evidence="3">Beta-lactamase family protein</fullName>
    </submittedName>
</protein>
<keyword evidence="1" id="KW-1133">Transmembrane helix</keyword>
<accession>A0A256FW80</accession>
<dbReference type="OrthoDB" id="9814204at2"/>
<feature type="transmembrane region" description="Helical" evidence="1">
    <location>
        <begin position="7"/>
        <end position="25"/>
    </location>
</feature>
<evidence type="ECO:0000256" key="1">
    <source>
        <dbReference type="SAM" id="Phobius"/>
    </source>
</evidence>
<dbReference type="InterPro" id="IPR050789">
    <property type="entry name" value="Diverse_Enzym_Activities"/>
</dbReference>